<organism evidence="1 2">
    <name type="scientific">Variovorax humicola</name>
    <dbReference type="NCBI Taxonomy" id="1769758"/>
    <lineage>
        <taxon>Bacteria</taxon>
        <taxon>Pseudomonadati</taxon>
        <taxon>Pseudomonadota</taxon>
        <taxon>Betaproteobacteria</taxon>
        <taxon>Burkholderiales</taxon>
        <taxon>Comamonadaceae</taxon>
        <taxon>Variovorax</taxon>
    </lineage>
</organism>
<keyword evidence="2" id="KW-1185">Reference proteome</keyword>
<dbReference type="Proteomes" id="UP001363010">
    <property type="component" value="Unassembled WGS sequence"/>
</dbReference>
<evidence type="ECO:0000313" key="2">
    <source>
        <dbReference type="Proteomes" id="UP001363010"/>
    </source>
</evidence>
<proteinExistence type="predicted"/>
<dbReference type="EMBL" id="JBBKZV010000019">
    <property type="protein sequence ID" value="MEJ8825109.1"/>
    <property type="molecule type" value="Genomic_DNA"/>
</dbReference>
<gene>
    <name evidence="1" type="ORF">WKW80_24290</name>
</gene>
<accession>A0ABU8W6D7</accession>
<name>A0ABU8W6D7_9BURK</name>
<reference evidence="1 2" key="1">
    <citation type="submission" date="2024-03" db="EMBL/GenBank/DDBJ databases">
        <title>Novel species of the genus Variovorax.</title>
        <authorList>
            <person name="Liu Q."/>
            <person name="Xin Y.-H."/>
        </authorList>
    </citation>
    <scope>NUCLEOTIDE SEQUENCE [LARGE SCALE GENOMIC DNA]</scope>
    <source>
        <strain evidence="1 2">KACC 18501</strain>
    </source>
</reference>
<evidence type="ECO:0000313" key="1">
    <source>
        <dbReference type="EMBL" id="MEJ8825109.1"/>
    </source>
</evidence>
<comment type="caution">
    <text evidence="1">The sequence shown here is derived from an EMBL/GenBank/DDBJ whole genome shotgun (WGS) entry which is preliminary data.</text>
</comment>
<protein>
    <submittedName>
        <fullName evidence="1">Uncharacterized protein</fullName>
    </submittedName>
</protein>
<sequence>MLSMACAKWPAFQFEKDLDDDTDGGSALLRIKLLRLFDLLYSVTRTAEQMGQSGQQLAGSAARATGR</sequence>